<dbReference type="EMBL" id="NKXS01005522">
    <property type="protein sequence ID" value="PIN03428.1"/>
    <property type="molecule type" value="Genomic_DNA"/>
</dbReference>
<organism evidence="1 2">
    <name type="scientific">Handroanthus impetiginosus</name>
    <dbReference type="NCBI Taxonomy" id="429701"/>
    <lineage>
        <taxon>Eukaryota</taxon>
        <taxon>Viridiplantae</taxon>
        <taxon>Streptophyta</taxon>
        <taxon>Embryophyta</taxon>
        <taxon>Tracheophyta</taxon>
        <taxon>Spermatophyta</taxon>
        <taxon>Magnoliopsida</taxon>
        <taxon>eudicotyledons</taxon>
        <taxon>Gunneridae</taxon>
        <taxon>Pentapetalae</taxon>
        <taxon>asterids</taxon>
        <taxon>lamiids</taxon>
        <taxon>Lamiales</taxon>
        <taxon>Bignoniaceae</taxon>
        <taxon>Crescentiina</taxon>
        <taxon>Tabebuia alliance</taxon>
        <taxon>Handroanthus</taxon>
    </lineage>
</organism>
<dbReference type="Proteomes" id="UP000231279">
    <property type="component" value="Unassembled WGS sequence"/>
</dbReference>
<reference evidence="2" key="1">
    <citation type="journal article" date="2018" name="Gigascience">
        <title>Genome assembly of the Pink Ipe (Handroanthus impetiginosus, Bignoniaceae), a highly valued, ecologically keystone Neotropical timber forest tree.</title>
        <authorList>
            <person name="Silva-Junior O.B."/>
            <person name="Grattapaglia D."/>
            <person name="Novaes E."/>
            <person name="Collevatti R.G."/>
        </authorList>
    </citation>
    <scope>NUCLEOTIDE SEQUENCE [LARGE SCALE GENOMIC DNA]</scope>
    <source>
        <strain evidence="2">cv. UFG-1</strain>
    </source>
</reference>
<keyword evidence="2" id="KW-1185">Reference proteome</keyword>
<gene>
    <name evidence="1" type="ORF">CDL12_24044</name>
</gene>
<name>A0A2G9GDR7_9LAMI</name>
<evidence type="ECO:0000313" key="1">
    <source>
        <dbReference type="EMBL" id="PIN03428.1"/>
    </source>
</evidence>
<proteinExistence type="predicted"/>
<sequence length="126" mass="14121">MKRGHSFNEHNFGNLNQMVKSPSNSQMECLLEILSIEEQGIFQVFHITSSFYVGIFKARRVPSSCSCTLRHVSQIGAFIIWKGSSKLSKLVSLSYHKLIHSFKGITGLSSSTQGQSFFSSPFYGLH</sequence>
<protein>
    <submittedName>
        <fullName evidence="1">Uncharacterized protein</fullName>
    </submittedName>
</protein>
<accession>A0A2G9GDR7</accession>
<dbReference type="AlphaFoldDB" id="A0A2G9GDR7"/>
<evidence type="ECO:0000313" key="2">
    <source>
        <dbReference type="Proteomes" id="UP000231279"/>
    </source>
</evidence>
<comment type="caution">
    <text evidence="1">The sequence shown here is derived from an EMBL/GenBank/DDBJ whole genome shotgun (WGS) entry which is preliminary data.</text>
</comment>